<evidence type="ECO:0000256" key="3">
    <source>
        <dbReference type="ARBA" id="ARBA00022989"/>
    </source>
</evidence>
<dbReference type="PANTHER" id="PTHR22829">
    <property type="entry name" value="DEP DOMAIN PROTEIN"/>
    <property type="match status" value="1"/>
</dbReference>
<evidence type="ECO:0000256" key="1">
    <source>
        <dbReference type="ARBA" id="ARBA00004141"/>
    </source>
</evidence>
<sequence>MIASHLTNLFNAIFNCFMIIICGYAAGRLSIITPQQGQGIGNFVGTFSLPAMLFKNMVQLNFARVNWSFMLAVLLSKTVVFVIVLVITLLVLRRKGIGRAALYAIFATQSNDFAMGYPIVAVLYKKSYPEFLQYIYLLAPISLLILNPIGFMLLEIDKHWKAKNEALTETQSECEGCPRNGQCIASTSSMPPTSNQRFKSAKGVLTVIRGLLLNPIVVMVFVGLIFHFIFKGKLPLLLNEILTTLSNAFSATALFYLGTTMVGKLNKVRGVALLIPLSLIAAKILLLPILARETVYLFSHVIPVVDPRHHNLTTVVSTSQMNTSYLSSLANFGFLYGTIPTAPTVVIYAAKYSMEVDRLASGMVICTTLSAPIMYVSAWTLTITSMKVDYYKEQVLLVDQDVSIVGMLCAVWCVCLFIATKKFQRVPHLITLVLSCTMFLAALMTVISSVVMADNTSTIAMHVVAGILYFGVTSTRLLTASLAVCVTLVKKYGETKAWAFRWILIFVPTGIAVFITLAVTLFSKAKPKIKPVFLHAWAQDVTSFTVLLVSLLVTCVLLVMIFRAPDQPERAPPSNNNSLVDSEDQSDSSESNQLLTSSEQFDNDPAPSDRSVDSENLRWWEHHKGDPQITRHLILLLFLCVSLFIGVVLTGWRVNGHKPSGIYFEISFLDSVFNFGQAFFVFLIFGLDSDLIIDPFIRAWRKLTKGHEEISLTPLEDVDREVLRKCLVFVKHHLRHCKRDVLRDGRRGLRTFKSVMRGSDLCTWLVEVGLSVDRQEAVKYGQDLMMGRVLSHVSNKHYFYDKSYLYRFEDYKISRRTRSEIDLFQDSLVESPGTSETPSSPESTICRKRDMGFSFVKFLTDAELAPSAMQSPTHRRRRISRRHTSNGISNGMFMGGGDVITDEENDEEEVDETSLSAEGDEILHKSSRDDTTNLNDW</sequence>
<dbReference type="GO" id="GO:0030514">
    <property type="term" value="P:negative regulation of BMP signaling pathway"/>
    <property type="evidence" value="ECO:0007669"/>
    <property type="project" value="TreeGrafter"/>
</dbReference>
<name>A0A6F9DEQ7_9ASCI</name>
<dbReference type="Gene3D" id="1.10.10.10">
    <property type="entry name" value="Winged helix-like DNA-binding domain superfamily/Winged helix DNA-binding domain"/>
    <property type="match status" value="1"/>
</dbReference>
<dbReference type="InterPro" id="IPR004776">
    <property type="entry name" value="Mem_transp_PIN-like"/>
</dbReference>
<feature type="transmembrane region" description="Helical" evidence="6">
    <location>
        <begin position="542"/>
        <end position="562"/>
    </location>
</feature>
<keyword evidence="2 6" id="KW-0812">Transmembrane</keyword>
<dbReference type="SUPFAM" id="SSF46785">
    <property type="entry name" value="Winged helix' DNA-binding domain"/>
    <property type="match status" value="1"/>
</dbReference>
<dbReference type="InterPro" id="IPR051832">
    <property type="entry name" value="mTOR-Rac_regulators"/>
</dbReference>
<feature type="transmembrane region" description="Helical" evidence="6">
    <location>
        <begin position="236"/>
        <end position="258"/>
    </location>
</feature>
<comment type="subcellular location">
    <subcellularLocation>
        <location evidence="1">Membrane</location>
        <topology evidence="1">Multi-pass membrane protein</topology>
    </subcellularLocation>
</comment>
<feature type="region of interest" description="Disordered" evidence="5">
    <location>
        <begin position="866"/>
        <end position="937"/>
    </location>
</feature>
<feature type="transmembrane region" description="Helical" evidence="6">
    <location>
        <begin position="6"/>
        <end position="27"/>
    </location>
</feature>
<evidence type="ECO:0000256" key="2">
    <source>
        <dbReference type="ARBA" id="ARBA00022692"/>
    </source>
</evidence>
<feature type="compositionally biased region" description="Basic and acidic residues" evidence="5">
    <location>
        <begin position="921"/>
        <end position="931"/>
    </location>
</feature>
<feature type="transmembrane region" description="Helical" evidence="6">
    <location>
        <begin position="207"/>
        <end position="230"/>
    </location>
</feature>
<feature type="compositionally biased region" description="Acidic residues" evidence="5">
    <location>
        <begin position="900"/>
        <end position="912"/>
    </location>
</feature>
<feature type="transmembrane region" description="Helical" evidence="6">
    <location>
        <begin position="501"/>
        <end position="522"/>
    </location>
</feature>
<dbReference type="GO" id="GO:0055085">
    <property type="term" value="P:transmembrane transport"/>
    <property type="evidence" value="ECO:0007669"/>
    <property type="project" value="InterPro"/>
</dbReference>
<evidence type="ECO:0000313" key="8">
    <source>
        <dbReference type="EMBL" id="CAB3250704.1"/>
    </source>
</evidence>
<feature type="transmembrane region" description="Helical" evidence="6">
    <location>
        <begin position="134"/>
        <end position="154"/>
    </location>
</feature>
<feature type="transmembrane region" description="Helical" evidence="6">
    <location>
        <begin position="39"/>
        <end position="57"/>
    </location>
</feature>
<dbReference type="GO" id="GO:0035556">
    <property type="term" value="P:intracellular signal transduction"/>
    <property type="evidence" value="ECO:0007669"/>
    <property type="project" value="InterPro"/>
</dbReference>
<feature type="transmembrane region" description="Helical" evidence="6">
    <location>
        <begin position="329"/>
        <end position="350"/>
    </location>
</feature>
<protein>
    <submittedName>
        <fullName evidence="8">Integral membrane protein GPR155</fullName>
    </submittedName>
</protein>
<feature type="transmembrane region" description="Helical" evidence="6">
    <location>
        <begin position="69"/>
        <end position="92"/>
    </location>
</feature>
<feature type="transmembrane region" description="Helical" evidence="6">
    <location>
        <begin position="362"/>
        <end position="382"/>
    </location>
</feature>
<dbReference type="EMBL" id="LR785571">
    <property type="protein sequence ID" value="CAB3250704.1"/>
    <property type="molecule type" value="mRNA"/>
</dbReference>
<evidence type="ECO:0000256" key="6">
    <source>
        <dbReference type="SAM" id="Phobius"/>
    </source>
</evidence>
<dbReference type="Gene3D" id="1.20.1070.10">
    <property type="entry name" value="Rhodopsin 7-helix transmembrane proteins"/>
    <property type="match status" value="1"/>
</dbReference>
<dbReference type="InterPro" id="IPR036388">
    <property type="entry name" value="WH-like_DNA-bd_sf"/>
</dbReference>
<feature type="transmembrane region" description="Helical" evidence="6">
    <location>
        <begin position="101"/>
        <end position="122"/>
    </location>
</feature>
<feature type="domain" description="DEP" evidence="7">
    <location>
        <begin position="742"/>
        <end position="810"/>
    </location>
</feature>
<dbReference type="AlphaFoldDB" id="A0A6F9DEQ7"/>
<evidence type="ECO:0000259" key="7">
    <source>
        <dbReference type="PROSITE" id="PS50186"/>
    </source>
</evidence>
<dbReference type="PROSITE" id="PS50186">
    <property type="entry name" value="DEP"/>
    <property type="match status" value="1"/>
</dbReference>
<keyword evidence="4 6" id="KW-0472">Membrane</keyword>
<feature type="transmembrane region" description="Helical" evidence="6">
    <location>
        <begin position="270"/>
        <end position="291"/>
    </location>
</feature>
<accession>A0A6F9DEQ7</accession>
<feature type="transmembrane region" description="Helical" evidence="6">
    <location>
        <begin position="633"/>
        <end position="652"/>
    </location>
</feature>
<gene>
    <name evidence="8" type="primary">Gpr155</name>
</gene>
<dbReference type="SMART" id="SM00049">
    <property type="entry name" value="DEP"/>
    <property type="match status" value="1"/>
</dbReference>
<feature type="transmembrane region" description="Helical" evidence="6">
    <location>
        <begin position="432"/>
        <end position="453"/>
    </location>
</feature>
<dbReference type="InterPro" id="IPR036390">
    <property type="entry name" value="WH_DNA-bd_sf"/>
</dbReference>
<organism evidence="8">
    <name type="scientific">Phallusia mammillata</name>
    <dbReference type="NCBI Taxonomy" id="59560"/>
    <lineage>
        <taxon>Eukaryota</taxon>
        <taxon>Metazoa</taxon>
        <taxon>Chordata</taxon>
        <taxon>Tunicata</taxon>
        <taxon>Ascidiacea</taxon>
        <taxon>Phlebobranchia</taxon>
        <taxon>Ascidiidae</taxon>
        <taxon>Phallusia</taxon>
    </lineage>
</organism>
<feature type="transmembrane region" description="Helical" evidence="6">
    <location>
        <begin position="402"/>
        <end position="420"/>
    </location>
</feature>
<feature type="compositionally biased region" description="Basic residues" evidence="5">
    <location>
        <begin position="873"/>
        <end position="884"/>
    </location>
</feature>
<reference evidence="8" key="1">
    <citation type="submission" date="2020-04" db="EMBL/GenBank/DDBJ databases">
        <authorList>
            <person name="Neveu A P."/>
        </authorList>
    </citation>
    <scope>NUCLEOTIDE SEQUENCE</scope>
    <source>
        <tissue evidence="8">Whole embryo</tissue>
    </source>
</reference>
<dbReference type="Pfam" id="PF00610">
    <property type="entry name" value="DEP"/>
    <property type="match status" value="1"/>
</dbReference>
<dbReference type="PANTHER" id="PTHR22829:SF5">
    <property type="entry name" value="INTEGRAL MEMBRANE PROTEIN GPR155"/>
    <property type="match status" value="1"/>
</dbReference>
<proteinExistence type="evidence at transcript level"/>
<keyword evidence="3 6" id="KW-1133">Transmembrane helix</keyword>
<dbReference type="Pfam" id="PF03547">
    <property type="entry name" value="Mem_trans"/>
    <property type="match status" value="1"/>
</dbReference>
<evidence type="ECO:0000256" key="4">
    <source>
        <dbReference type="ARBA" id="ARBA00023136"/>
    </source>
</evidence>
<evidence type="ECO:0000256" key="5">
    <source>
        <dbReference type="SAM" id="MobiDB-lite"/>
    </source>
</evidence>
<feature type="transmembrane region" description="Helical" evidence="6">
    <location>
        <begin position="672"/>
        <end position="693"/>
    </location>
</feature>
<dbReference type="InterPro" id="IPR000591">
    <property type="entry name" value="DEP_dom"/>
</dbReference>
<dbReference type="GO" id="GO:0016020">
    <property type="term" value="C:membrane"/>
    <property type="evidence" value="ECO:0007669"/>
    <property type="project" value="UniProtKB-SubCell"/>
</dbReference>
<feature type="transmembrane region" description="Helical" evidence="6">
    <location>
        <begin position="459"/>
        <end position="489"/>
    </location>
</feature>
<feature type="region of interest" description="Disordered" evidence="5">
    <location>
        <begin position="568"/>
        <end position="610"/>
    </location>
</feature>